<feature type="region of interest" description="Disordered" evidence="7">
    <location>
        <begin position="292"/>
        <end position="336"/>
    </location>
</feature>
<dbReference type="Pfam" id="PF00574">
    <property type="entry name" value="CLP_protease"/>
    <property type="match status" value="1"/>
</dbReference>
<keyword evidence="2" id="KW-0963">Cytoplasm</keyword>
<keyword evidence="5" id="KW-0720">Serine protease</keyword>
<dbReference type="InterPro" id="IPR001907">
    <property type="entry name" value="ClpP"/>
</dbReference>
<evidence type="ECO:0000256" key="1">
    <source>
        <dbReference type="ARBA" id="ARBA00007039"/>
    </source>
</evidence>
<dbReference type="PANTHER" id="PTHR10381:SF70">
    <property type="entry name" value="ATP-DEPENDENT CLP PROTEASE PROTEOLYTIC SUBUNIT"/>
    <property type="match status" value="1"/>
</dbReference>
<dbReference type="CDD" id="cd07016">
    <property type="entry name" value="S14_ClpP_1"/>
    <property type="match status" value="1"/>
</dbReference>
<evidence type="ECO:0000313" key="9">
    <source>
        <dbReference type="Proteomes" id="UP000052167"/>
    </source>
</evidence>
<keyword evidence="3" id="KW-0645">Protease</keyword>
<organism evidence="8 9">
    <name type="scientific">Pseudorhizobium pelagicum</name>
    <dbReference type="NCBI Taxonomy" id="1509405"/>
    <lineage>
        <taxon>Bacteria</taxon>
        <taxon>Pseudomonadati</taxon>
        <taxon>Pseudomonadota</taxon>
        <taxon>Alphaproteobacteria</taxon>
        <taxon>Hyphomicrobiales</taxon>
        <taxon>Rhizobiaceae</taxon>
        <taxon>Rhizobium/Agrobacterium group</taxon>
        <taxon>Pseudorhizobium</taxon>
    </lineage>
</organism>
<accession>A0A922TAR7</accession>
<dbReference type="InterPro" id="IPR029045">
    <property type="entry name" value="ClpP/crotonase-like_dom_sf"/>
</dbReference>
<keyword evidence="4" id="KW-0378">Hydrolase</keyword>
<dbReference type="EMBL" id="JOKJ01000016">
    <property type="protein sequence ID" value="KEQ06423.1"/>
    <property type="molecule type" value="Genomic_DNA"/>
</dbReference>
<dbReference type="GO" id="GO:0006515">
    <property type="term" value="P:protein quality control for misfolded or incompletely synthesized proteins"/>
    <property type="evidence" value="ECO:0007669"/>
    <property type="project" value="TreeGrafter"/>
</dbReference>
<dbReference type="RefSeq" id="WP_051776832.1">
    <property type="nucleotide sequence ID" value="NZ_CAJXID010000026.1"/>
</dbReference>
<dbReference type="AlphaFoldDB" id="A0A922TAR7"/>
<dbReference type="GO" id="GO:0004176">
    <property type="term" value="F:ATP-dependent peptidase activity"/>
    <property type="evidence" value="ECO:0007669"/>
    <property type="project" value="InterPro"/>
</dbReference>
<evidence type="ECO:0000313" key="8">
    <source>
        <dbReference type="EMBL" id="KEQ06423.1"/>
    </source>
</evidence>
<evidence type="ECO:0000256" key="4">
    <source>
        <dbReference type="ARBA" id="ARBA00022801"/>
    </source>
</evidence>
<evidence type="ECO:0000256" key="7">
    <source>
        <dbReference type="SAM" id="MobiDB-lite"/>
    </source>
</evidence>
<evidence type="ECO:0000256" key="5">
    <source>
        <dbReference type="ARBA" id="ARBA00022825"/>
    </source>
</evidence>
<dbReference type="Proteomes" id="UP000052167">
    <property type="component" value="Unassembled WGS sequence"/>
</dbReference>
<gene>
    <name evidence="8" type="ORF">GV68_07100</name>
</gene>
<dbReference type="OrthoDB" id="9806592at2"/>
<dbReference type="Gene3D" id="3.90.226.10">
    <property type="entry name" value="2-enoyl-CoA Hydratase, Chain A, domain 1"/>
    <property type="match status" value="1"/>
</dbReference>
<dbReference type="PRINTS" id="PR00127">
    <property type="entry name" value="CLPPROTEASEP"/>
</dbReference>
<comment type="caution">
    <text evidence="8">The sequence shown here is derived from an EMBL/GenBank/DDBJ whole genome shotgun (WGS) entry which is preliminary data.</text>
</comment>
<dbReference type="GO" id="GO:0004252">
    <property type="term" value="F:serine-type endopeptidase activity"/>
    <property type="evidence" value="ECO:0007669"/>
    <property type="project" value="InterPro"/>
</dbReference>
<dbReference type="GO" id="GO:0009368">
    <property type="term" value="C:endopeptidase Clp complex"/>
    <property type="evidence" value="ECO:0007669"/>
    <property type="project" value="TreeGrafter"/>
</dbReference>
<evidence type="ECO:0000256" key="2">
    <source>
        <dbReference type="ARBA" id="ARBA00022490"/>
    </source>
</evidence>
<keyword evidence="9" id="KW-1185">Reference proteome</keyword>
<reference evidence="8 9" key="1">
    <citation type="submission" date="2014-06" db="EMBL/GenBank/DDBJ databases">
        <title>Rhizobium pelagicum/R2-400B4.</title>
        <authorList>
            <person name="Kimes N.E."/>
            <person name="Lopez-Perez M."/>
        </authorList>
    </citation>
    <scope>NUCLEOTIDE SEQUENCE [LARGE SCALE GENOMIC DNA]</scope>
    <source>
        <strain evidence="8 9">R2-400B4</strain>
    </source>
</reference>
<proteinExistence type="inferred from homology"/>
<evidence type="ECO:0000256" key="6">
    <source>
        <dbReference type="RuleBase" id="RU003567"/>
    </source>
</evidence>
<dbReference type="InterPro" id="IPR023562">
    <property type="entry name" value="ClpP/TepA"/>
</dbReference>
<protein>
    <recommendedName>
        <fullName evidence="6">ATP-dependent Clp protease proteolytic subunit</fullName>
    </recommendedName>
</protein>
<dbReference type="NCBIfam" id="NF045542">
    <property type="entry name" value="Clp_rel_HeadMat"/>
    <property type="match status" value="1"/>
</dbReference>
<dbReference type="GO" id="GO:0051117">
    <property type="term" value="F:ATPase binding"/>
    <property type="evidence" value="ECO:0007669"/>
    <property type="project" value="TreeGrafter"/>
</dbReference>
<dbReference type="SUPFAM" id="SSF52096">
    <property type="entry name" value="ClpP/crotonase"/>
    <property type="match status" value="1"/>
</dbReference>
<name>A0A922TAR7_9HYPH</name>
<feature type="compositionally biased region" description="Basic and acidic residues" evidence="7">
    <location>
        <begin position="218"/>
        <end position="233"/>
    </location>
</feature>
<dbReference type="PANTHER" id="PTHR10381">
    <property type="entry name" value="ATP-DEPENDENT CLP PROTEASE PROTEOLYTIC SUBUNIT"/>
    <property type="match status" value="1"/>
</dbReference>
<evidence type="ECO:0000256" key="3">
    <source>
        <dbReference type="ARBA" id="ARBA00022670"/>
    </source>
</evidence>
<comment type="similarity">
    <text evidence="1 6">Belongs to the peptidase S14 family.</text>
</comment>
<sequence length="349" mass="36354">MTAILEDGKLRLSGYVGDYYFEDGFTSSDVVLALAQIDDDEDLAVHINSGGGVASEGAAIHALLSARSGTTNIVVEGIAASAASLIAMAGETVTMSAGSVMMIHDPSGLTFGTSEDHSKTIEGLEALATAYARVYAAKSGKTPEQCREVMKAERWLSPQQAVDEGFADETTEVTADAVAAFDYRIYAHAPKRLTALASKKNWRLDGADKHAAPAAHRPTKEHTMSDKTNGGDKSADIEKEKAAAGKAAVAAYQARRKAVMSMEEAKGCEAQAEALIDTDLSEEAIKTVLAAAPKAPAAGNDDDQQPDPKAYEASRAAGAGVGGKGTLKPTAKAPDLVANMRKLLGKEAV</sequence>
<feature type="region of interest" description="Disordered" evidence="7">
    <location>
        <begin position="207"/>
        <end position="233"/>
    </location>
</feature>